<feature type="chain" id="PRO_5022171691" evidence="1">
    <location>
        <begin position="18"/>
        <end position="552"/>
    </location>
</feature>
<dbReference type="EMBL" id="CP036262">
    <property type="protein sequence ID" value="QDS91504.1"/>
    <property type="molecule type" value="Genomic_DNA"/>
</dbReference>
<feature type="signal peptide" evidence="1">
    <location>
        <begin position="1"/>
        <end position="17"/>
    </location>
</feature>
<name>A0A517M9F7_9BACT</name>
<dbReference type="Proteomes" id="UP000320672">
    <property type="component" value="Chromosome"/>
</dbReference>
<dbReference type="AlphaFoldDB" id="A0A517M9F7"/>
<proteinExistence type="predicted"/>
<protein>
    <submittedName>
        <fullName evidence="2">Uncharacterized protein</fullName>
    </submittedName>
</protein>
<keyword evidence="1" id="KW-0732">Signal</keyword>
<evidence type="ECO:0000313" key="2">
    <source>
        <dbReference type="EMBL" id="QDS91504.1"/>
    </source>
</evidence>
<accession>A0A517M9F7</accession>
<organism evidence="2 3">
    <name type="scientific">Roseimaritima multifibrata</name>
    <dbReference type="NCBI Taxonomy" id="1930274"/>
    <lineage>
        <taxon>Bacteria</taxon>
        <taxon>Pseudomonadati</taxon>
        <taxon>Planctomycetota</taxon>
        <taxon>Planctomycetia</taxon>
        <taxon>Pirellulales</taxon>
        <taxon>Pirellulaceae</taxon>
        <taxon>Roseimaritima</taxon>
    </lineage>
</organism>
<evidence type="ECO:0000256" key="1">
    <source>
        <dbReference type="SAM" id="SignalP"/>
    </source>
</evidence>
<dbReference type="OrthoDB" id="232963at2"/>
<dbReference type="KEGG" id="rml:FF011L_02340"/>
<gene>
    <name evidence="2" type="ORF">FF011L_02340</name>
</gene>
<reference evidence="2 3" key="1">
    <citation type="submission" date="2019-02" db="EMBL/GenBank/DDBJ databases">
        <title>Deep-cultivation of Planctomycetes and their phenomic and genomic characterization uncovers novel biology.</title>
        <authorList>
            <person name="Wiegand S."/>
            <person name="Jogler M."/>
            <person name="Boedeker C."/>
            <person name="Pinto D."/>
            <person name="Vollmers J."/>
            <person name="Rivas-Marin E."/>
            <person name="Kohn T."/>
            <person name="Peeters S.H."/>
            <person name="Heuer A."/>
            <person name="Rast P."/>
            <person name="Oberbeckmann S."/>
            <person name="Bunk B."/>
            <person name="Jeske O."/>
            <person name="Meyerdierks A."/>
            <person name="Storesund J.E."/>
            <person name="Kallscheuer N."/>
            <person name="Luecker S."/>
            <person name="Lage O.M."/>
            <person name="Pohl T."/>
            <person name="Merkel B.J."/>
            <person name="Hornburger P."/>
            <person name="Mueller R.-W."/>
            <person name="Bruemmer F."/>
            <person name="Labrenz M."/>
            <person name="Spormann A.M."/>
            <person name="Op den Camp H."/>
            <person name="Overmann J."/>
            <person name="Amann R."/>
            <person name="Jetten M.S.M."/>
            <person name="Mascher T."/>
            <person name="Medema M.H."/>
            <person name="Devos D.P."/>
            <person name="Kaster A.-K."/>
            <person name="Ovreas L."/>
            <person name="Rohde M."/>
            <person name="Galperin M.Y."/>
            <person name="Jogler C."/>
        </authorList>
    </citation>
    <scope>NUCLEOTIDE SEQUENCE [LARGE SCALE GENOMIC DNA]</scope>
    <source>
        <strain evidence="2 3">FF011L</strain>
    </source>
</reference>
<keyword evidence="3" id="KW-1185">Reference proteome</keyword>
<evidence type="ECO:0000313" key="3">
    <source>
        <dbReference type="Proteomes" id="UP000320672"/>
    </source>
</evidence>
<dbReference type="RefSeq" id="WP_145349556.1">
    <property type="nucleotide sequence ID" value="NZ_CP036262.1"/>
</dbReference>
<sequence length="552" mass="60668" precursor="true">MPGIVRSLCLLACVTFAFPQTSLFCQDSAGPTEAEMAGYLLVPHERVDKKYDAGFSLYVNAWPLLENYPGQRFQTGLFGTWMFAQSDTPRSMDTYSDIEGGLGWWRDTRFATETPKFIMGGVAKSFSEWANGPGAGKGRDWSKPNGKYGVAQLSPHIVWPPDGLNLEQGTNGKLFGYGYLPLPLADAKPTTAGQDVPTGDQCWTLFLNTGNFKGPVAFFTPYFWTKPSLKDASLAGKFLDSRPANPNKAIQMETQYVPAFTAVDSNGVTFARIAPTRFPHDAEGNSPVVHRVTAFEKSALWDDVQAWFAGGDPASGKVDANASVVQSFEPRGGSTWKLYPVGTPKDQRITIDWKAFATPVNLDASTYGYRWNEELVTKPAAGAQALVKLPEYFRLTDNNKGAKQWVAVQAKDVPAETDLANVIFPRAINHSAQPYVTPEESTSPWKSPGPAAGPFRIDLGDGSVLTYSWYRFADQPAILNADLTDQEREAMQKKVELLHRNWTKDRDYLPPPTRGELADLDPALLVTPPKGLEVGYVPIATRQERAPKAKAP</sequence>